<dbReference type="PROSITE" id="PS51257">
    <property type="entry name" value="PROKAR_LIPOPROTEIN"/>
    <property type="match status" value="1"/>
</dbReference>
<dbReference type="InterPro" id="IPR036908">
    <property type="entry name" value="RlpA-like_sf"/>
</dbReference>
<dbReference type="PANTHER" id="PTHR39160:SF4">
    <property type="entry name" value="RESUSCITATION-PROMOTING FACTOR RPFB"/>
    <property type="match status" value="1"/>
</dbReference>
<dbReference type="Pfam" id="PF06725">
    <property type="entry name" value="3D"/>
    <property type="match status" value="1"/>
</dbReference>
<gene>
    <name evidence="4" type="ORF">JIN81_06970</name>
</gene>
<proteinExistence type="predicted"/>
<dbReference type="GO" id="GO:0004553">
    <property type="term" value="F:hydrolase activity, hydrolyzing O-glycosyl compounds"/>
    <property type="evidence" value="ECO:0007669"/>
    <property type="project" value="InterPro"/>
</dbReference>
<dbReference type="InterPro" id="IPR010611">
    <property type="entry name" value="3D_dom"/>
</dbReference>
<dbReference type="Proteomes" id="UP000658278">
    <property type="component" value="Unassembled WGS sequence"/>
</dbReference>
<protein>
    <submittedName>
        <fullName evidence="4">3D domain-containing protein</fullName>
    </submittedName>
</protein>
<dbReference type="CDD" id="cd22784">
    <property type="entry name" value="DPBB_MltA_YuiC-like"/>
    <property type="match status" value="1"/>
</dbReference>
<dbReference type="GO" id="GO:0009254">
    <property type="term" value="P:peptidoglycan turnover"/>
    <property type="evidence" value="ECO:0007669"/>
    <property type="project" value="InterPro"/>
</dbReference>
<evidence type="ECO:0000256" key="2">
    <source>
        <dbReference type="SAM" id="SignalP"/>
    </source>
</evidence>
<sequence length="219" mass="24076">MLFRFFSPALVAMLLASCGNDVAVVSKERAMRGGASTGTTGNHYTARGPYTTAHPSPSVIAAGHQKRKDKHGMPYYSNERVRHVRTTAYTCSESDHLEYGSMNAAGTPLRYSSNVISAAADWSVYPIGTTFRIKGMKPLFVVDDYGSALVGTNTIDIYTPSKSHMRAWGRRNVEISVVRWGSYARSAELLSGRTGHSHCRQMYTSIKRKVNSGQATVMR</sequence>
<evidence type="ECO:0000256" key="1">
    <source>
        <dbReference type="ARBA" id="ARBA00022729"/>
    </source>
</evidence>
<comment type="caution">
    <text evidence="4">The sequence shown here is derived from an EMBL/GenBank/DDBJ whole genome shotgun (WGS) entry which is preliminary data.</text>
</comment>
<evidence type="ECO:0000313" key="4">
    <source>
        <dbReference type="EMBL" id="MBK1826753.1"/>
    </source>
</evidence>
<dbReference type="InterPro" id="IPR051933">
    <property type="entry name" value="Resuscitation_pf_RpfB"/>
</dbReference>
<dbReference type="PANTHER" id="PTHR39160">
    <property type="entry name" value="CELL WALL-BINDING PROTEIN YOCH"/>
    <property type="match status" value="1"/>
</dbReference>
<dbReference type="GO" id="GO:0019867">
    <property type="term" value="C:outer membrane"/>
    <property type="evidence" value="ECO:0007669"/>
    <property type="project" value="InterPro"/>
</dbReference>
<dbReference type="EMBL" id="JAENII010000004">
    <property type="protein sequence ID" value="MBK1826753.1"/>
    <property type="molecule type" value="Genomic_DNA"/>
</dbReference>
<keyword evidence="5" id="KW-1185">Reference proteome</keyword>
<organism evidence="4 5">
    <name type="scientific">Haloferula rosea</name>
    <dbReference type="NCBI Taxonomy" id="490093"/>
    <lineage>
        <taxon>Bacteria</taxon>
        <taxon>Pseudomonadati</taxon>
        <taxon>Verrucomicrobiota</taxon>
        <taxon>Verrucomicrobiia</taxon>
        <taxon>Verrucomicrobiales</taxon>
        <taxon>Verrucomicrobiaceae</taxon>
        <taxon>Haloferula</taxon>
    </lineage>
</organism>
<evidence type="ECO:0000259" key="3">
    <source>
        <dbReference type="Pfam" id="PF06725"/>
    </source>
</evidence>
<evidence type="ECO:0000313" key="5">
    <source>
        <dbReference type="Proteomes" id="UP000658278"/>
    </source>
</evidence>
<name>A0A934RBK5_9BACT</name>
<feature type="domain" description="3D" evidence="3">
    <location>
        <begin position="117"/>
        <end position="177"/>
    </location>
</feature>
<keyword evidence="1 2" id="KW-0732">Signal</keyword>
<accession>A0A934RBK5</accession>
<reference evidence="4" key="1">
    <citation type="submission" date="2021-01" db="EMBL/GenBank/DDBJ databases">
        <title>Modified the classification status of verrucomicrobia.</title>
        <authorList>
            <person name="Feng X."/>
        </authorList>
    </citation>
    <scope>NUCLEOTIDE SEQUENCE</scope>
    <source>
        <strain evidence="4">KCTC 22201</strain>
    </source>
</reference>
<feature type="chain" id="PRO_5037967069" evidence="2">
    <location>
        <begin position="24"/>
        <end position="219"/>
    </location>
</feature>
<dbReference type="AlphaFoldDB" id="A0A934RBK5"/>
<dbReference type="Gene3D" id="2.40.40.10">
    <property type="entry name" value="RlpA-like domain"/>
    <property type="match status" value="1"/>
</dbReference>
<dbReference type="RefSeq" id="WP_200277991.1">
    <property type="nucleotide sequence ID" value="NZ_JAENII010000004.1"/>
</dbReference>
<feature type="signal peptide" evidence="2">
    <location>
        <begin position="1"/>
        <end position="23"/>
    </location>
</feature>
<dbReference type="SUPFAM" id="SSF50685">
    <property type="entry name" value="Barwin-like endoglucanases"/>
    <property type="match status" value="1"/>
</dbReference>